<evidence type="ECO:0000313" key="2">
    <source>
        <dbReference type="EMBL" id="ESZ92612.1"/>
    </source>
</evidence>
<dbReference type="Proteomes" id="UP000019487">
    <property type="component" value="Unassembled WGS sequence"/>
</dbReference>
<dbReference type="HOGENOM" id="CLU_1415946_0_0_1"/>
<evidence type="ECO:0000256" key="1">
    <source>
        <dbReference type="SAM" id="MobiDB-lite"/>
    </source>
</evidence>
<organism evidence="2 3">
    <name type="scientific">Sclerotinia borealis (strain F-4128)</name>
    <dbReference type="NCBI Taxonomy" id="1432307"/>
    <lineage>
        <taxon>Eukaryota</taxon>
        <taxon>Fungi</taxon>
        <taxon>Dikarya</taxon>
        <taxon>Ascomycota</taxon>
        <taxon>Pezizomycotina</taxon>
        <taxon>Leotiomycetes</taxon>
        <taxon>Helotiales</taxon>
        <taxon>Sclerotiniaceae</taxon>
        <taxon>Sclerotinia</taxon>
    </lineage>
</organism>
<evidence type="ECO:0000313" key="3">
    <source>
        <dbReference type="Proteomes" id="UP000019487"/>
    </source>
</evidence>
<feature type="region of interest" description="Disordered" evidence="1">
    <location>
        <begin position="140"/>
        <end position="160"/>
    </location>
</feature>
<accession>W9C773</accession>
<dbReference type="AlphaFoldDB" id="W9C773"/>
<dbReference type="EMBL" id="AYSA01000375">
    <property type="protein sequence ID" value="ESZ92612.1"/>
    <property type="molecule type" value="Genomic_DNA"/>
</dbReference>
<proteinExistence type="predicted"/>
<comment type="caution">
    <text evidence="2">The sequence shown here is derived from an EMBL/GenBank/DDBJ whole genome shotgun (WGS) entry which is preliminary data.</text>
</comment>
<gene>
    <name evidence="2" type="ORF">SBOR_7029</name>
</gene>
<sequence>MAEIPTFRDYTLLLVLHDFFVGQQLISPIHGSITEHELNDIIGIAHRSILLTESQREQLFSQEEHGYLLARETWRFCFVVDLSMEHPDHQFPGIPPTEASRREQIYAHRAGQSIAIRPSLAANQSQTAAAAPARQSLRNIGASTTAPAPTPTPTPAQVQVQARALAEAQAKVQAQALALAQALAQTQADAEQ</sequence>
<reference evidence="2 3" key="1">
    <citation type="journal article" date="2014" name="Genome Announc.">
        <title>Draft genome sequence of Sclerotinia borealis, a psychrophilic plant pathogenic fungus.</title>
        <authorList>
            <person name="Mardanov A.V."/>
            <person name="Beletsky A.V."/>
            <person name="Kadnikov V.V."/>
            <person name="Ignatov A.N."/>
            <person name="Ravin N.V."/>
        </authorList>
    </citation>
    <scope>NUCLEOTIDE SEQUENCE [LARGE SCALE GENOMIC DNA]</scope>
    <source>
        <strain evidence="3">F-4157</strain>
    </source>
</reference>
<name>W9C773_SCLBF</name>
<protein>
    <submittedName>
        <fullName evidence="2">Uncharacterized protein</fullName>
    </submittedName>
</protein>
<dbReference type="OrthoDB" id="3556265at2759"/>
<keyword evidence="3" id="KW-1185">Reference proteome</keyword>